<dbReference type="AlphaFoldDB" id="A0A7C3UCN8"/>
<gene>
    <name evidence="3" type="ORF">ENL48_04015</name>
    <name evidence="2" type="ORF">ENT89_01660</name>
    <name evidence="1" type="ORF">ENX77_06940</name>
</gene>
<protein>
    <submittedName>
        <fullName evidence="1">YlbF family regulator</fullName>
    </submittedName>
</protein>
<name>A0A7C3UCN8_9EURY</name>
<accession>A0A7C3UCN8</accession>
<proteinExistence type="predicted"/>
<dbReference type="SUPFAM" id="SSF158622">
    <property type="entry name" value="YheA/YmcA-like"/>
    <property type="match status" value="1"/>
</dbReference>
<reference evidence="1" key="1">
    <citation type="journal article" date="2020" name="mSystems">
        <title>Genome- and Community-Level Interaction Insights into Carbon Utilization and Element Cycling Functions of Hydrothermarchaeota in Hydrothermal Sediment.</title>
        <authorList>
            <person name="Zhou Z."/>
            <person name="Liu Y."/>
            <person name="Xu W."/>
            <person name="Pan J."/>
            <person name="Luo Z.H."/>
            <person name="Li M."/>
        </authorList>
    </citation>
    <scope>NUCLEOTIDE SEQUENCE [LARGE SCALE GENOMIC DNA]</scope>
    <source>
        <strain evidence="3">SpSt-10</strain>
        <strain evidence="2">SpSt-62</strain>
        <strain evidence="1">SpSt-97</strain>
    </source>
</reference>
<organism evidence="1">
    <name type="scientific">Geoglobus ahangari</name>
    <dbReference type="NCBI Taxonomy" id="113653"/>
    <lineage>
        <taxon>Archaea</taxon>
        <taxon>Methanobacteriati</taxon>
        <taxon>Methanobacteriota</taxon>
        <taxon>Archaeoglobi</taxon>
        <taxon>Archaeoglobales</taxon>
        <taxon>Archaeoglobaceae</taxon>
        <taxon>Geoglobus</taxon>
    </lineage>
</organism>
<dbReference type="Gene3D" id="1.20.1500.10">
    <property type="entry name" value="YheA/YmcA-like"/>
    <property type="match status" value="1"/>
</dbReference>
<dbReference type="EMBL" id="DTPI01000032">
    <property type="protein sequence ID" value="HGE66829.1"/>
    <property type="molecule type" value="Genomic_DNA"/>
</dbReference>
<evidence type="ECO:0000313" key="1">
    <source>
        <dbReference type="EMBL" id="HGE66829.1"/>
    </source>
</evidence>
<evidence type="ECO:0000313" key="2">
    <source>
        <dbReference type="EMBL" id="HGU58914.1"/>
    </source>
</evidence>
<dbReference type="Pfam" id="PF06133">
    <property type="entry name" value="Com_YlbF"/>
    <property type="match status" value="1"/>
</dbReference>
<dbReference type="InterPro" id="IPR023378">
    <property type="entry name" value="YheA/YmcA-like_dom_sf"/>
</dbReference>
<evidence type="ECO:0000313" key="3">
    <source>
        <dbReference type="EMBL" id="HHF48344.1"/>
    </source>
</evidence>
<dbReference type="EMBL" id="DTAK01000012">
    <property type="protein sequence ID" value="HGU58914.1"/>
    <property type="molecule type" value="Genomic_DNA"/>
</dbReference>
<dbReference type="InterPro" id="IPR010368">
    <property type="entry name" value="Com_YlbF"/>
</dbReference>
<sequence length="117" mass="13482">MNDTIREKAISLAKAIAESEEYINFLNKEKALKKDERAQILLAEFQEKQQEFISKRLMGEVDEELLSSLTELQAKLNELDSVKEFMDAYTKLVDLLGKVGDLISEQLEFDFGEAYRT</sequence>
<dbReference type="EMBL" id="DRUC01000059">
    <property type="protein sequence ID" value="HHF48344.1"/>
    <property type="molecule type" value="Genomic_DNA"/>
</dbReference>
<comment type="caution">
    <text evidence="1">The sequence shown here is derived from an EMBL/GenBank/DDBJ whole genome shotgun (WGS) entry which is preliminary data.</text>
</comment>